<dbReference type="Gene3D" id="3.30.1130.10">
    <property type="match status" value="1"/>
</dbReference>
<keyword evidence="4 5" id="KW-0560">Oxidoreductase</keyword>
<dbReference type="EC" id="1.7.1.13" evidence="5"/>
<evidence type="ECO:0000256" key="1">
    <source>
        <dbReference type="ARBA" id="ARBA00022490"/>
    </source>
</evidence>
<proteinExistence type="inferred from homology"/>
<keyword evidence="3 5" id="KW-0521">NADP</keyword>
<dbReference type="GO" id="GO:0005737">
    <property type="term" value="C:cytoplasm"/>
    <property type="evidence" value="ECO:0007669"/>
    <property type="project" value="UniProtKB-SubCell"/>
</dbReference>
<accession>A0A4Y9VRM7</accession>
<keyword evidence="1 5" id="KW-0963">Cytoplasm</keyword>
<comment type="catalytic activity">
    <reaction evidence="5">
        <text>7-aminomethyl-7-carbaguanine + 2 NADP(+) = 7-cyano-7-carbaguanine + 2 NADPH + 3 H(+)</text>
        <dbReference type="Rhea" id="RHEA:13409"/>
        <dbReference type="ChEBI" id="CHEBI:15378"/>
        <dbReference type="ChEBI" id="CHEBI:45075"/>
        <dbReference type="ChEBI" id="CHEBI:57783"/>
        <dbReference type="ChEBI" id="CHEBI:58349"/>
        <dbReference type="ChEBI" id="CHEBI:58703"/>
        <dbReference type="EC" id="1.7.1.13"/>
    </reaction>
</comment>
<dbReference type="InterPro" id="IPR050084">
    <property type="entry name" value="NADPH_dep_7-cyano-7-deazaG_red"/>
</dbReference>
<keyword evidence="8" id="KW-1185">Reference proteome</keyword>
<organism evidence="7 8">
    <name type="scientific">Methylotenera oryzisoli</name>
    <dbReference type="NCBI Taxonomy" id="2080758"/>
    <lineage>
        <taxon>Bacteria</taxon>
        <taxon>Pseudomonadati</taxon>
        <taxon>Pseudomonadota</taxon>
        <taxon>Betaproteobacteria</taxon>
        <taxon>Nitrosomonadales</taxon>
        <taxon>Methylophilaceae</taxon>
        <taxon>Methylotenera</taxon>
    </lineage>
</organism>
<comment type="function">
    <text evidence="5">Catalyzes the NADPH-dependent reduction of 7-cyano-7-deazaguanine (preQ0) to 7-aminomethyl-7-deazaguanine (preQ1).</text>
</comment>
<dbReference type="UniPathway" id="UPA00392"/>
<reference evidence="7 8" key="1">
    <citation type="submission" date="2018-02" db="EMBL/GenBank/DDBJ databases">
        <title>A novel lanthanide dependent methylotroph, Methylotenera sp. La3113.</title>
        <authorList>
            <person name="Lv H."/>
            <person name="Tani A."/>
        </authorList>
    </citation>
    <scope>NUCLEOTIDE SEQUENCE [LARGE SCALE GENOMIC DNA]</scope>
    <source>
        <strain evidence="7 8">La3113</strain>
    </source>
</reference>
<feature type="binding site" evidence="5">
    <location>
        <begin position="84"/>
        <end position="85"/>
    </location>
    <ligand>
        <name>substrate</name>
    </ligand>
</feature>
<comment type="subcellular location">
    <subcellularLocation>
        <location evidence="5">Cytoplasm</location>
    </subcellularLocation>
</comment>
<dbReference type="EMBL" id="PQVH01000008">
    <property type="protein sequence ID" value="TFW71614.1"/>
    <property type="molecule type" value="Genomic_DNA"/>
</dbReference>
<dbReference type="HAMAP" id="MF_00818">
    <property type="entry name" value="QueF_type1"/>
    <property type="match status" value="1"/>
</dbReference>
<dbReference type="AlphaFoldDB" id="A0A4Y9VRM7"/>
<dbReference type="Proteomes" id="UP000297706">
    <property type="component" value="Unassembled WGS sequence"/>
</dbReference>
<dbReference type="GO" id="GO:0033739">
    <property type="term" value="F:preQ1 synthase activity"/>
    <property type="evidence" value="ECO:0007669"/>
    <property type="project" value="UniProtKB-UniRule"/>
</dbReference>
<gene>
    <name evidence="5" type="primary">queF</name>
    <name evidence="7" type="ORF">C3Y98_05835</name>
</gene>
<feature type="active site" description="Thioimide intermediate" evidence="5">
    <location>
        <position position="43"/>
    </location>
</feature>
<feature type="region of interest" description="Disordered" evidence="6">
    <location>
        <begin position="1"/>
        <end position="20"/>
    </location>
</feature>
<dbReference type="OrthoDB" id="9789995at2"/>
<dbReference type="InterPro" id="IPR016856">
    <property type="entry name" value="QueF_type1"/>
</dbReference>
<comment type="pathway">
    <text evidence="5">tRNA modification; tRNA-queuosine biosynthesis.</text>
</comment>
<keyword evidence="2 5" id="KW-0671">Queuosine biosynthesis</keyword>
<protein>
    <recommendedName>
        <fullName evidence="5">NADPH-dependent 7-cyano-7-deazaguanine reductase</fullName>
        <ecNumber evidence="5">1.7.1.13</ecNumber>
    </recommendedName>
    <alternativeName>
        <fullName evidence="5">7-cyano-7-carbaguanine reductase</fullName>
    </alternativeName>
    <alternativeName>
        <fullName evidence="5">NADPH-dependent nitrile oxidoreductase</fullName>
    </alternativeName>
    <alternativeName>
        <fullName evidence="5">PreQ(0) reductase</fullName>
    </alternativeName>
</protein>
<comment type="similarity">
    <text evidence="5">Belongs to the GTP cyclohydrolase I family. QueF type 1 subfamily.</text>
</comment>
<comment type="caution">
    <text evidence="7">The sequence shown here is derived from an EMBL/GenBank/DDBJ whole genome shotgun (WGS) entry which is preliminary data.</text>
</comment>
<dbReference type="InterPro" id="IPR029500">
    <property type="entry name" value="QueF"/>
</dbReference>
<dbReference type="InterPro" id="IPR043133">
    <property type="entry name" value="GTP-CH-I_C/QueF"/>
</dbReference>
<evidence type="ECO:0000256" key="6">
    <source>
        <dbReference type="SAM" id="MobiDB-lite"/>
    </source>
</evidence>
<dbReference type="RefSeq" id="WP_135277158.1">
    <property type="nucleotide sequence ID" value="NZ_PQVH01000008.1"/>
</dbReference>
<dbReference type="SUPFAM" id="SSF55620">
    <property type="entry name" value="Tetrahydrobiopterin biosynthesis enzymes-like"/>
    <property type="match status" value="1"/>
</dbReference>
<dbReference type="GO" id="GO:0008616">
    <property type="term" value="P:tRNA queuosine(34) biosynthetic process"/>
    <property type="evidence" value="ECO:0007669"/>
    <property type="project" value="UniProtKB-UniRule"/>
</dbReference>
<dbReference type="PANTHER" id="PTHR34354">
    <property type="entry name" value="NADPH-DEPENDENT 7-CYANO-7-DEAZAGUANINE REDUCTASE"/>
    <property type="match status" value="1"/>
</dbReference>
<evidence type="ECO:0000256" key="4">
    <source>
        <dbReference type="ARBA" id="ARBA00023002"/>
    </source>
</evidence>
<dbReference type="Pfam" id="PF14489">
    <property type="entry name" value="QueF"/>
    <property type="match status" value="1"/>
</dbReference>
<evidence type="ECO:0000313" key="8">
    <source>
        <dbReference type="Proteomes" id="UP000297706"/>
    </source>
</evidence>
<evidence type="ECO:0000256" key="5">
    <source>
        <dbReference type="HAMAP-Rule" id="MF_00818"/>
    </source>
</evidence>
<evidence type="ECO:0000256" key="3">
    <source>
        <dbReference type="ARBA" id="ARBA00022857"/>
    </source>
</evidence>
<dbReference type="NCBIfam" id="TIGR03139">
    <property type="entry name" value="QueF-II"/>
    <property type="match status" value="1"/>
</dbReference>
<name>A0A4Y9VRM7_9PROT</name>
<evidence type="ECO:0000313" key="7">
    <source>
        <dbReference type="EMBL" id="TFW71614.1"/>
    </source>
</evidence>
<dbReference type="PANTHER" id="PTHR34354:SF1">
    <property type="entry name" value="NADPH-DEPENDENT 7-CYANO-7-DEAZAGUANINE REDUCTASE"/>
    <property type="match status" value="1"/>
</dbReference>
<evidence type="ECO:0000256" key="2">
    <source>
        <dbReference type="ARBA" id="ARBA00022785"/>
    </source>
</evidence>
<sequence length="148" mass="16934">MTDLSLGAKPTAQPSKTLETFESPTTSRDFHIHMEIPEFTCLCPKTGQPDFAVIYLDYIPDQLCVELKSLKLYMWSFRDEGCFHEAVTNRILDDLVAATQPKFMRVTAKFYVRGGVFTNVIAEHRKSGWQPQPRVELTQFESQSNIRG</sequence>
<feature type="active site" description="Proton donor" evidence="5">
    <location>
        <position position="50"/>
    </location>
</feature>
<feature type="binding site" evidence="5">
    <location>
        <begin position="65"/>
        <end position="67"/>
    </location>
    <ligand>
        <name>substrate</name>
    </ligand>
</feature>